<proteinExistence type="predicted"/>
<organism evidence="2 3">
    <name type="scientific">Desulfuromonas versatilis</name>
    <dbReference type="NCBI Taxonomy" id="2802975"/>
    <lineage>
        <taxon>Bacteria</taxon>
        <taxon>Pseudomonadati</taxon>
        <taxon>Thermodesulfobacteriota</taxon>
        <taxon>Desulfuromonadia</taxon>
        <taxon>Desulfuromonadales</taxon>
        <taxon>Desulfuromonadaceae</taxon>
        <taxon>Desulfuromonas</taxon>
    </lineage>
</organism>
<reference evidence="2 3" key="2">
    <citation type="journal article" date="2021" name="Int. J. Syst. Evol. Microbiol.">
        <title>Isolation and Polyphasic Characterization of Desulfuromonas versatilis sp. Nov., an Electrogenic Bacteria Capable of Versatile Metabolism Isolated from a Graphene Oxide-Reducing Enrichment Culture.</title>
        <authorList>
            <person name="Xie L."/>
            <person name="Yoshida N."/>
            <person name="Ishii S."/>
            <person name="Meng L."/>
        </authorList>
    </citation>
    <scope>NUCLEOTIDE SEQUENCE [LARGE SCALE GENOMIC DNA]</scope>
    <source>
        <strain evidence="2 3">NIT-T3</strain>
    </source>
</reference>
<dbReference type="Proteomes" id="UP001319827">
    <property type="component" value="Chromosome"/>
</dbReference>
<name>A0ABN6DV60_9BACT</name>
<gene>
    <name evidence="2" type="ORF">DESUT3_10750</name>
</gene>
<feature type="region of interest" description="Disordered" evidence="1">
    <location>
        <begin position="24"/>
        <end position="83"/>
    </location>
</feature>
<protein>
    <submittedName>
        <fullName evidence="2">Uncharacterized protein</fullName>
    </submittedName>
</protein>
<dbReference type="EMBL" id="AP024355">
    <property type="protein sequence ID" value="BCR04006.1"/>
    <property type="molecule type" value="Genomic_DNA"/>
</dbReference>
<reference evidence="2 3" key="1">
    <citation type="journal article" date="2016" name="C (Basel)">
        <title>Selective Growth of and Electricity Production by Marine Exoelectrogenic Bacteria in Self-Aggregated Hydrogel of Microbially Reduced Graphene Oxide.</title>
        <authorList>
            <person name="Yoshida N."/>
            <person name="Goto Y."/>
            <person name="Miyata Y."/>
        </authorList>
    </citation>
    <scope>NUCLEOTIDE SEQUENCE [LARGE SCALE GENOMIC DNA]</scope>
    <source>
        <strain evidence="2 3">NIT-T3</strain>
    </source>
</reference>
<keyword evidence="3" id="KW-1185">Reference proteome</keyword>
<accession>A0ABN6DV60</accession>
<sequence>MVLAFGPGNRLYLHAAARAIDPAHGIDEKDGDAPQRKELKTSGRHRVVAGGASPATRADRPAAVPGPNIDIKDRGFSRFPPAGRTVSKTSMLLDLIQDRFDQHPGSLRLVMG</sequence>
<feature type="compositionally biased region" description="Basic and acidic residues" evidence="1">
    <location>
        <begin position="24"/>
        <end position="41"/>
    </location>
</feature>
<evidence type="ECO:0000313" key="3">
    <source>
        <dbReference type="Proteomes" id="UP001319827"/>
    </source>
</evidence>
<evidence type="ECO:0000256" key="1">
    <source>
        <dbReference type="SAM" id="MobiDB-lite"/>
    </source>
</evidence>
<evidence type="ECO:0000313" key="2">
    <source>
        <dbReference type="EMBL" id="BCR04006.1"/>
    </source>
</evidence>